<dbReference type="HAMAP" id="MF_01491">
    <property type="entry name" value="RNase_J_bact"/>
    <property type="match status" value="1"/>
</dbReference>
<evidence type="ECO:0000256" key="11">
    <source>
        <dbReference type="PIRSR" id="PIRSR004803-2"/>
    </source>
</evidence>
<dbReference type="Gene3D" id="3.60.15.10">
    <property type="entry name" value="Ribonuclease Z/Hydroxyacylglutathione hydrolase-like"/>
    <property type="match status" value="1"/>
</dbReference>
<keyword evidence="6 12" id="KW-0862">Zinc</keyword>
<feature type="binding site" evidence="9 11">
    <location>
        <begin position="363"/>
        <end position="367"/>
    </location>
    <ligand>
        <name>substrate</name>
    </ligand>
</feature>
<proteinExistence type="inferred from homology"/>
<comment type="subunit">
    <text evidence="9">Homodimer, may be a subunit of the RNA degradosome.</text>
</comment>
<feature type="binding site" evidence="12">
    <location>
        <position position="72"/>
    </location>
    <ligand>
        <name>Zn(2+)</name>
        <dbReference type="ChEBI" id="CHEBI:29105"/>
        <label>1</label>
        <note>catalytic</note>
    </ligand>
</feature>
<evidence type="ECO:0000313" key="15">
    <source>
        <dbReference type="Proteomes" id="UP000241436"/>
    </source>
</evidence>
<dbReference type="OrthoDB" id="9758375at2"/>
<dbReference type="PANTHER" id="PTHR43694:SF1">
    <property type="entry name" value="RIBONUCLEASE J"/>
    <property type="match status" value="1"/>
</dbReference>
<dbReference type="InterPro" id="IPR041636">
    <property type="entry name" value="RNase_J_C"/>
</dbReference>
<dbReference type="InterPro" id="IPR001279">
    <property type="entry name" value="Metallo-B-lactamas"/>
</dbReference>
<dbReference type="InterPro" id="IPR030854">
    <property type="entry name" value="RNase_J_bac"/>
</dbReference>
<dbReference type="InterPro" id="IPR001587">
    <property type="entry name" value="RNase_J_CS"/>
</dbReference>
<comment type="cofactor">
    <cofactor evidence="12">
        <name>Ca(2+)</name>
        <dbReference type="ChEBI" id="CHEBI:29108"/>
    </cofactor>
    <text evidence="12">Binds 1 Ca(2+) cation per subunit. Seen in 1 crystal structure, it is not clear if it is physiologically important.</text>
</comment>
<dbReference type="InterPro" id="IPR011108">
    <property type="entry name" value="RMMBL"/>
</dbReference>
<keyword evidence="5 9" id="KW-0378">Hydrolase</keyword>
<name>A0A2T4TW56_9BACT</name>
<feature type="binding site" evidence="12">
    <location>
        <position position="47"/>
    </location>
    <ligand>
        <name>Ca(2+)</name>
        <dbReference type="ChEBI" id="CHEBI:29108"/>
    </ligand>
</feature>
<evidence type="ECO:0000256" key="6">
    <source>
        <dbReference type="ARBA" id="ARBA00022833"/>
    </source>
</evidence>
<feature type="binding site" evidence="12">
    <location>
        <position position="74"/>
    </location>
    <ligand>
        <name>Zn(2+)</name>
        <dbReference type="ChEBI" id="CHEBI:29105"/>
        <label>1</label>
        <note>catalytic</note>
    </ligand>
</feature>
<comment type="cofactor">
    <cofactor evidence="12">
        <name>Zn(2+)</name>
        <dbReference type="ChEBI" id="CHEBI:29105"/>
    </cofactor>
    <text evidence="12">Binds 2 Zn(2+) ions per subunit. It is not clear if Zn(2+) or Mg(2+) is physiologically important.</text>
</comment>
<comment type="function">
    <text evidence="9">An RNase that has 5'-3' exonuclease and possibly endonuclease activity. Involved in maturation of rRNA and in some organisms also mRNA maturation and/or decay.</text>
</comment>
<dbReference type="SUPFAM" id="SSF56281">
    <property type="entry name" value="Metallo-hydrolase/oxidoreductase"/>
    <property type="match status" value="1"/>
</dbReference>
<feature type="binding site" evidence="12">
    <location>
        <position position="77"/>
    </location>
    <ligand>
        <name>Zn(2+)</name>
        <dbReference type="ChEBI" id="CHEBI:29105"/>
        <label>1</label>
        <note>catalytic</note>
    </ligand>
</feature>
<dbReference type="EC" id="3.1.-.-" evidence="9"/>
<keyword evidence="1 9" id="KW-0963">Cytoplasm</keyword>
<evidence type="ECO:0000256" key="5">
    <source>
        <dbReference type="ARBA" id="ARBA00022801"/>
    </source>
</evidence>
<dbReference type="Gene3D" id="3.10.20.580">
    <property type="match status" value="1"/>
</dbReference>
<evidence type="ECO:0000256" key="9">
    <source>
        <dbReference type="HAMAP-Rule" id="MF_01491"/>
    </source>
</evidence>
<feature type="active site" description="Proton acceptor" evidence="10">
    <location>
        <position position="367"/>
    </location>
</feature>
<feature type="binding site" evidence="11">
    <location>
        <begin position="231"/>
        <end position="233"/>
    </location>
    <ligand>
        <name>substrate</name>
    </ligand>
</feature>
<dbReference type="PANTHER" id="PTHR43694">
    <property type="entry name" value="RIBONUCLEASE J"/>
    <property type="match status" value="1"/>
</dbReference>
<dbReference type="NCBIfam" id="TIGR00649">
    <property type="entry name" value="MG423"/>
    <property type="match status" value="1"/>
</dbReference>
<dbReference type="GO" id="GO:0004534">
    <property type="term" value="F:5'-3' RNA exonuclease activity"/>
    <property type="evidence" value="ECO:0007669"/>
    <property type="project" value="UniProtKB-UniRule"/>
</dbReference>
<keyword evidence="7 9" id="KW-0269">Exonuclease</keyword>
<gene>
    <name evidence="9" type="primary">rnj</name>
    <name evidence="14" type="ORF">CLG94_10510</name>
</gene>
<dbReference type="PIRSF" id="PIRSF004803">
    <property type="entry name" value="RnjA"/>
    <property type="match status" value="1"/>
</dbReference>
<keyword evidence="15" id="KW-1185">Reference proteome</keyword>
<dbReference type="Gene3D" id="3.40.50.10710">
    <property type="entry name" value="Metallo-hydrolase/oxidoreductase"/>
    <property type="match status" value="1"/>
</dbReference>
<comment type="caution">
    <text evidence="14">The sequence shown here is derived from an EMBL/GenBank/DDBJ whole genome shotgun (WGS) entry which is preliminary data.</text>
</comment>
<keyword evidence="4 9" id="KW-0255">Endonuclease</keyword>
<reference evidence="14 15" key="1">
    <citation type="submission" date="2017-09" db="EMBL/GenBank/DDBJ databases">
        <title>Bloom of a denitrifying methanotroph, Candidatus Methylomirabilis limnetica, in a deep stratified lake.</title>
        <authorList>
            <person name="Graf J.S."/>
            <person name="Marchant H.K."/>
            <person name="Tienken D."/>
            <person name="Hach P.F."/>
            <person name="Brand A."/>
            <person name="Schubert C.J."/>
            <person name="Kuypers M.M."/>
            <person name="Milucka J."/>
        </authorList>
    </citation>
    <scope>NUCLEOTIDE SEQUENCE [LARGE SCALE GENOMIC DNA]</scope>
    <source>
        <strain evidence="14 15">Zug</strain>
    </source>
</reference>
<dbReference type="PROSITE" id="PS01292">
    <property type="entry name" value="UPF0036"/>
    <property type="match status" value="1"/>
</dbReference>
<evidence type="ECO:0000259" key="13">
    <source>
        <dbReference type="SMART" id="SM00849"/>
    </source>
</evidence>
<dbReference type="AlphaFoldDB" id="A0A2T4TW56"/>
<feature type="active site" description="Proton donor" evidence="10">
    <location>
        <position position="194"/>
    </location>
</feature>
<dbReference type="Pfam" id="PF07521">
    <property type="entry name" value="RMMBL"/>
    <property type="match status" value="1"/>
</dbReference>
<feature type="binding site" evidence="12">
    <location>
        <position position="49"/>
    </location>
    <ligand>
        <name>Ca(2+)</name>
        <dbReference type="ChEBI" id="CHEBI:29108"/>
    </ligand>
</feature>
<sequence length="554" mass="60027">MSNDRTVRIVPLGGLGEIGLNMMVVEAAGDLLVIDAGLMFPDEEVFGVDHVVPDMSYLIAHREKVRAVLLTHGHEDHIGALPYLLSRINVPVYGTRFSLGLAAEKLKEANLLSDADLKLIRPRDRLQLGLFEVEFLRVCHSIPDGVALSIRTPGGLIIHTGDFKFDQSPVDGQLTDYRRLAELGDGGVLALLSDSTNAGRDGFTPSEQVVGQAFDAIFREAQGRVIVACFASNIHRVQQILDAAAATGKRVAVCGKSMVANTRIASELGCLRIPDDTLVGLAELERLPIAERVIVTTGSQGEPLSAIARMAVAAHKQVHVSPGDTVVFSSRVIPGNEKSVARTINGLYRQGARVITEDMAGVHVSGHASREELKLMLNLTRPTFFVPIHGEYRHLHQHAHLAREVGVPEARTLVIEDGDILELDGSSARIVGRAPVGRILIDGKGIGDVGDAVIRDRQRLAQEGVVAVVLAVDQQCGKLVTGPQIICSGFVNAQDSKTLTDSIKILVCSVLENASEEDRTDPRLMEQRIKTAVKKQLQKEIERRPMILSVIMEV</sequence>
<feature type="domain" description="Metallo-beta-lactamase" evidence="13">
    <location>
        <begin position="19"/>
        <end position="214"/>
    </location>
</feature>
<dbReference type="SMART" id="SM00849">
    <property type="entry name" value="Lactamase_B"/>
    <property type="match status" value="1"/>
</dbReference>
<evidence type="ECO:0000256" key="2">
    <source>
        <dbReference type="ARBA" id="ARBA00022722"/>
    </source>
</evidence>
<dbReference type="RefSeq" id="WP_107563352.1">
    <property type="nucleotide sequence ID" value="NZ_NVQC01000026.1"/>
</dbReference>
<dbReference type="InterPro" id="IPR004613">
    <property type="entry name" value="RNase_J"/>
</dbReference>
<reference evidence="15" key="2">
    <citation type="journal article" date="2018" name="Environ. Microbiol.">
        <title>Bloom of a denitrifying methanotroph, 'Candidatus Methylomirabilis limnetica', in a deep stratified lake.</title>
        <authorList>
            <person name="Graf J.S."/>
            <person name="Mayr M.J."/>
            <person name="Marchant H.K."/>
            <person name="Tienken D."/>
            <person name="Hach P.F."/>
            <person name="Brand A."/>
            <person name="Schubert C.J."/>
            <person name="Kuypers M.M."/>
            <person name="Milucka J."/>
        </authorList>
    </citation>
    <scope>NUCLEOTIDE SEQUENCE [LARGE SCALE GENOMIC DNA]</scope>
    <source>
        <strain evidence="15">Zug</strain>
    </source>
</reference>
<comment type="subcellular location">
    <subcellularLocation>
        <location evidence="9">Cytoplasm</location>
    </subcellularLocation>
</comment>
<dbReference type="EMBL" id="NVQC01000026">
    <property type="protein sequence ID" value="PTL35328.1"/>
    <property type="molecule type" value="Genomic_DNA"/>
</dbReference>
<keyword evidence="3 12" id="KW-0479">Metal-binding</keyword>
<accession>A0A2T4TW56</accession>
<dbReference type="GO" id="GO:0005737">
    <property type="term" value="C:cytoplasm"/>
    <property type="evidence" value="ECO:0007669"/>
    <property type="project" value="UniProtKB-SubCell"/>
</dbReference>
<dbReference type="Pfam" id="PF00753">
    <property type="entry name" value="Lactamase_B"/>
    <property type="match status" value="1"/>
</dbReference>
<feature type="binding site" evidence="12">
    <location>
        <position position="389"/>
    </location>
    <ligand>
        <name>Zn(2+)</name>
        <dbReference type="ChEBI" id="CHEBI:29105"/>
        <label>1</label>
        <note>catalytic</note>
    </ligand>
</feature>
<feature type="binding site" evidence="12">
    <location>
        <position position="140"/>
    </location>
    <ligand>
        <name>Zn(2+)</name>
        <dbReference type="ChEBI" id="CHEBI:29105"/>
        <label>1</label>
        <note>catalytic</note>
    </ligand>
</feature>
<dbReference type="GO" id="GO:0003723">
    <property type="term" value="F:RNA binding"/>
    <property type="evidence" value="ECO:0007669"/>
    <property type="project" value="UniProtKB-UniRule"/>
</dbReference>
<evidence type="ECO:0000256" key="1">
    <source>
        <dbReference type="ARBA" id="ARBA00022490"/>
    </source>
</evidence>
<dbReference type="InterPro" id="IPR042173">
    <property type="entry name" value="RNase_J_2"/>
</dbReference>
<evidence type="ECO:0000256" key="3">
    <source>
        <dbReference type="ARBA" id="ARBA00022723"/>
    </source>
</evidence>
<dbReference type="Pfam" id="PF17770">
    <property type="entry name" value="RNase_J_C"/>
    <property type="match status" value="1"/>
</dbReference>
<comment type="similarity">
    <text evidence="9">Belongs to the metallo-beta-lactamase superfamily. RNA-metabolizing metallo-beta-lactamase-like family. Bacterial RNase J subfamily.</text>
</comment>
<evidence type="ECO:0000313" key="14">
    <source>
        <dbReference type="EMBL" id="PTL35328.1"/>
    </source>
</evidence>
<keyword evidence="12" id="KW-0106">Calcium</keyword>
<dbReference type="GO" id="GO:0006364">
    <property type="term" value="P:rRNA processing"/>
    <property type="evidence" value="ECO:0007669"/>
    <property type="project" value="UniProtKB-UniRule"/>
</dbReference>
<dbReference type="CDD" id="cd07714">
    <property type="entry name" value="RNaseJ_MBL-fold"/>
    <property type="match status" value="1"/>
</dbReference>
<dbReference type="InterPro" id="IPR055132">
    <property type="entry name" value="RNase_J_b_CASP"/>
</dbReference>
<feature type="binding site" evidence="12">
    <location>
        <position position="442"/>
    </location>
    <ligand>
        <name>Ca(2+)</name>
        <dbReference type="ChEBI" id="CHEBI:29108"/>
    </ligand>
</feature>
<feature type="binding site" evidence="12">
    <location>
        <position position="162"/>
    </location>
    <ligand>
        <name>Zn(2+)</name>
        <dbReference type="ChEBI" id="CHEBI:29105"/>
        <label>1</label>
        <note>catalytic</note>
    </ligand>
</feature>
<dbReference type="Proteomes" id="UP000241436">
    <property type="component" value="Unassembled WGS sequence"/>
</dbReference>
<evidence type="ECO:0000256" key="12">
    <source>
        <dbReference type="PIRSR" id="PIRSR004803-3"/>
    </source>
</evidence>
<organism evidence="14 15">
    <name type="scientific">Candidatus Methylomirabilis limnetica</name>
    <dbReference type="NCBI Taxonomy" id="2033718"/>
    <lineage>
        <taxon>Bacteria</taxon>
        <taxon>Candidatus Methylomirabilota</taxon>
        <taxon>Candidatus Methylomirabilia</taxon>
        <taxon>Candidatus Methylomirabilales</taxon>
        <taxon>Candidatus Methylomirabilaceae</taxon>
        <taxon>Candidatus Methylomirabilis</taxon>
    </lineage>
</organism>
<evidence type="ECO:0000256" key="7">
    <source>
        <dbReference type="ARBA" id="ARBA00022839"/>
    </source>
</evidence>
<keyword evidence="8 9" id="KW-0694">RNA-binding</keyword>
<evidence type="ECO:0000256" key="4">
    <source>
        <dbReference type="ARBA" id="ARBA00022759"/>
    </source>
</evidence>
<dbReference type="GO" id="GO:0004521">
    <property type="term" value="F:RNA endonuclease activity"/>
    <property type="evidence" value="ECO:0007669"/>
    <property type="project" value="UniProtKB-UniRule"/>
</dbReference>
<feature type="binding site" evidence="12">
    <location>
        <position position="76"/>
    </location>
    <ligand>
        <name>Zn(2+)</name>
        <dbReference type="ChEBI" id="CHEBI:29105"/>
        <label>1</label>
        <note>catalytic</note>
    </ligand>
</feature>
<keyword evidence="2 9" id="KW-0540">Nuclease</keyword>
<keyword evidence="9" id="KW-0698">rRNA processing</keyword>
<evidence type="ECO:0000256" key="10">
    <source>
        <dbReference type="PIRSR" id="PIRSR004803-1"/>
    </source>
</evidence>
<dbReference type="Pfam" id="PF22505">
    <property type="entry name" value="RNase_J_b_CASP"/>
    <property type="match status" value="1"/>
</dbReference>
<dbReference type="GO" id="GO:0008270">
    <property type="term" value="F:zinc ion binding"/>
    <property type="evidence" value="ECO:0007669"/>
    <property type="project" value="InterPro"/>
</dbReference>
<evidence type="ECO:0000256" key="8">
    <source>
        <dbReference type="ARBA" id="ARBA00022884"/>
    </source>
</evidence>
<dbReference type="InterPro" id="IPR036866">
    <property type="entry name" value="RibonucZ/Hydroxyglut_hydro"/>
</dbReference>
<protein>
    <recommendedName>
        <fullName evidence="9">Ribonuclease J</fullName>
        <shortName evidence="9">RNase J</shortName>
        <ecNumber evidence="9">3.1.-.-</ecNumber>
    </recommendedName>
</protein>